<keyword evidence="4" id="KW-1185">Reference proteome</keyword>
<evidence type="ECO:0000256" key="1">
    <source>
        <dbReference type="ARBA" id="ARBA00035644"/>
    </source>
</evidence>
<dbReference type="Gene3D" id="2.40.30.10">
    <property type="entry name" value="Translation factors"/>
    <property type="match status" value="1"/>
</dbReference>
<dbReference type="PANTHER" id="PTHR30157:SF0">
    <property type="entry name" value="NADPH-DEPENDENT FERRIC-CHELATE REDUCTASE"/>
    <property type="match status" value="1"/>
</dbReference>
<sequence>MSESLRIPRRVRHELKFRTLSVVSVEDLTPTYRRIVLTGDDLEGFVSPGFDDHVKVFPPRPGEAPVMPTLGPDGPVFPEPRPAARDYTPRAYDPATRRLTLDFVTGHGGPATEWAMTAAPGVQLGVGGPRGSTLVPTAFADHVLIGDETALPAIARRLEELPAEARATVVVAVKDPSERLALTSPAALSVAWVDRGEAARSDATPLAQAVEQALTDVDRRDAYVWIAAEAQVARTLRARVVALGFDPRAMKAAGYWREGGTAEKVVIED</sequence>
<dbReference type="PANTHER" id="PTHR30157">
    <property type="entry name" value="FERRIC REDUCTASE, NADPH-DEPENDENT"/>
    <property type="match status" value="1"/>
</dbReference>
<dbReference type="RefSeq" id="WP_250201694.1">
    <property type="nucleotide sequence ID" value="NZ_CP097649.1"/>
</dbReference>
<evidence type="ECO:0000313" key="3">
    <source>
        <dbReference type="EMBL" id="URI14792.1"/>
    </source>
</evidence>
<feature type="domain" description="FAD-binding FR-type" evidence="2">
    <location>
        <begin position="15"/>
        <end position="136"/>
    </location>
</feature>
<proteinExistence type="inferred from homology"/>
<dbReference type="PROSITE" id="PS51384">
    <property type="entry name" value="FAD_FR"/>
    <property type="match status" value="1"/>
</dbReference>
<dbReference type="Proteomes" id="UP001055429">
    <property type="component" value="Chromosome"/>
</dbReference>
<dbReference type="Pfam" id="PF04954">
    <property type="entry name" value="SIP"/>
    <property type="match status" value="1"/>
</dbReference>
<gene>
    <name evidence="3" type="ORF">M8231_13385</name>
</gene>
<dbReference type="EMBL" id="CP097649">
    <property type="protein sequence ID" value="URI14792.1"/>
    <property type="molecule type" value="Genomic_DNA"/>
</dbReference>
<comment type="similarity">
    <text evidence="1">Belongs to the SIP oxidoreductase family.</text>
</comment>
<evidence type="ECO:0000313" key="4">
    <source>
        <dbReference type="Proteomes" id="UP001055429"/>
    </source>
</evidence>
<evidence type="ECO:0000259" key="2">
    <source>
        <dbReference type="PROSITE" id="PS51384"/>
    </source>
</evidence>
<dbReference type="InterPro" id="IPR017938">
    <property type="entry name" value="Riboflavin_synthase-like_b-brl"/>
</dbReference>
<name>A0ABY4SJC5_9CAUL</name>
<dbReference type="InterPro" id="IPR039261">
    <property type="entry name" value="FNR_nucleotide-bd"/>
</dbReference>
<dbReference type="InterPro" id="IPR007037">
    <property type="entry name" value="SIP_rossman_dom"/>
</dbReference>
<organism evidence="3 4">
    <name type="scientific">Brevundimonas albigilva</name>
    <dbReference type="NCBI Taxonomy" id="1312364"/>
    <lineage>
        <taxon>Bacteria</taxon>
        <taxon>Pseudomonadati</taxon>
        <taxon>Pseudomonadota</taxon>
        <taxon>Alphaproteobacteria</taxon>
        <taxon>Caulobacterales</taxon>
        <taxon>Caulobacteraceae</taxon>
        <taxon>Brevundimonas</taxon>
    </lineage>
</organism>
<dbReference type="Gene3D" id="3.40.50.80">
    <property type="entry name" value="Nucleotide-binding domain of ferredoxin-NADP reductase (FNR) module"/>
    <property type="match status" value="1"/>
</dbReference>
<dbReference type="SUPFAM" id="SSF63380">
    <property type="entry name" value="Riboflavin synthase domain-like"/>
    <property type="match status" value="1"/>
</dbReference>
<dbReference type="InterPro" id="IPR017927">
    <property type="entry name" value="FAD-bd_FR_type"/>
</dbReference>
<dbReference type="InterPro" id="IPR039374">
    <property type="entry name" value="SIP_fam"/>
</dbReference>
<dbReference type="InterPro" id="IPR013113">
    <property type="entry name" value="SIP_FAD-bd"/>
</dbReference>
<dbReference type="CDD" id="cd06193">
    <property type="entry name" value="siderophore_interacting"/>
    <property type="match status" value="1"/>
</dbReference>
<dbReference type="Pfam" id="PF08021">
    <property type="entry name" value="FAD_binding_9"/>
    <property type="match status" value="1"/>
</dbReference>
<reference evidence="3" key="1">
    <citation type="submission" date="2022-05" db="EMBL/GenBank/DDBJ databases">
        <title>Brevundimonas albigilva TT17 genome sequence.</title>
        <authorList>
            <person name="Lee K."/>
            <person name="Son H."/>
        </authorList>
    </citation>
    <scope>NUCLEOTIDE SEQUENCE</scope>
    <source>
        <strain evidence="3">TT17</strain>
    </source>
</reference>
<protein>
    <submittedName>
        <fullName evidence="3">Siderophore-interacting protein</fullName>
    </submittedName>
</protein>
<accession>A0ABY4SJC5</accession>